<reference evidence="2" key="1">
    <citation type="submission" date="2018-04" db="EMBL/GenBank/DDBJ databases">
        <title>Whole genome sequencing of Hypsizygus marmoreus.</title>
        <authorList>
            <person name="Choi I.-G."/>
            <person name="Min B."/>
            <person name="Kim J.-G."/>
            <person name="Kim S."/>
            <person name="Oh Y.-L."/>
            <person name="Kong W.-S."/>
            <person name="Park H."/>
            <person name="Jeong J."/>
            <person name="Song E.-S."/>
        </authorList>
    </citation>
    <scope>NUCLEOTIDE SEQUENCE [LARGE SCALE GENOMIC DNA]</scope>
    <source>
        <strain evidence="2">51987-8</strain>
    </source>
</reference>
<keyword evidence="3" id="KW-1185">Reference proteome</keyword>
<evidence type="ECO:0000256" key="1">
    <source>
        <dbReference type="SAM" id="MobiDB-lite"/>
    </source>
</evidence>
<evidence type="ECO:0000313" key="3">
    <source>
        <dbReference type="Proteomes" id="UP000076154"/>
    </source>
</evidence>
<dbReference type="EMBL" id="LUEZ02000110">
    <property type="protein sequence ID" value="RDB17586.1"/>
    <property type="molecule type" value="Genomic_DNA"/>
</dbReference>
<protein>
    <submittedName>
        <fullName evidence="2">Uncharacterized protein</fullName>
    </submittedName>
</protein>
<dbReference type="SUPFAM" id="SSF51395">
    <property type="entry name" value="FMN-linked oxidoreductases"/>
    <property type="match status" value="1"/>
</dbReference>
<comment type="caution">
    <text evidence="2">The sequence shown here is derived from an EMBL/GenBank/DDBJ whole genome shotgun (WGS) entry which is preliminary data.</text>
</comment>
<dbReference type="Proteomes" id="UP000076154">
    <property type="component" value="Unassembled WGS sequence"/>
</dbReference>
<dbReference type="InterPro" id="IPR013785">
    <property type="entry name" value="Aldolase_TIM"/>
</dbReference>
<organism evidence="2 3">
    <name type="scientific">Hypsizygus marmoreus</name>
    <name type="common">White beech mushroom</name>
    <name type="synonym">Agaricus marmoreus</name>
    <dbReference type="NCBI Taxonomy" id="39966"/>
    <lineage>
        <taxon>Eukaryota</taxon>
        <taxon>Fungi</taxon>
        <taxon>Dikarya</taxon>
        <taxon>Basidiomycota</taxon>
        <taxon>Agaricomycotina</taxon>
        <taxon>Agaricomycetes</taxon>
        <taxon>Agaricomycetidae</taxon>
        <taxon>Agaricales</taxon>
        <taxon>Tricholomatineae</taxon>
        <taxon>Lyophyllaceae</taxon>
        <taxon>Hypsizygus</taxon>
    </lineage>
</organism>
<accession>A0A369JFE2</accession>
<evidence type="ECO:0000313" key="2">
    <source>
        <dbReference type="EMBL" id="RDB17586.1"/>
    </source>
</evidence>
<dbReference type="Gene3D" id="3.20.20.70">
    <property type="entry name" value="Aldolase class I"/>
    <property type="match status" value="1"/>
</dbReference>
<dbReference type="OrthoDB" id="276546at2759"/>
<feature type="region of interest" description="Disordered" evidence="1">
    <location>
        <begin position="39"/>
        <end position="63"/>
    </location>
</feature>
<sequence>MRATPTAAAVGRAAHPDAPEQKLAGTSVYTPSAISAHGENPITFLGNPDMLRPQQSKTPGQPVENRARFGLEALKAVTEVFDDNVAIKLSPAGGYNDVGMLLQELLTRSTTSSLKWTRSGQFQPVLHYTRPYNLEQTDVEFDGRKAPQCMPYLDLTGPSSKNAKIFITAGVTPEEGAALVASGNADGVVIGFAWITHPTLPTVC</sequence>
<dbReference type="InParanoid" id="A0A369JFE2"/>
<gene>
    <name evidence="2" type="ORF">Hypma_001029</name>
</gene>
<name>A0A369JFE2_HYPMA</name>
<dbReference type="STRING" id="39966.A0A369JFE2"/>
<proteinExistence type="predicted"/>
<dbReference type="AlphaFoldDB" id="A0A369JFE2"/>